<feature type="transmembrane region" description="Helical" evidence="6">
    <location>
        <begin position="169"/>
        <end position="190"/>
    </location>
</feature>
<dbReference type="RefSeq" id="WP_421755402.1">
    <property type="nucleotide sequence ID" value="NZ_CACRTO010000006.1"/>
</dbReference>
<keyword evidence="3 6" id="KW-0812">Transmembrane</keyword>
<evidence type="ECO:0000313" key="7">
    <source>
        <dbReference type="EMBL" id="VYT78863.1"/>
    </source>
</evidence>
<evidence type="ECO:0000256" key="4">
    <source>
        <dbReference type="ARBA" id="ARBA00022989"/>
    </source>
</evidence>
<reference evidence="7" key="1">
    <citation type="submission" date="2019-11" db="EMBL/GenBank/DDBJ databases">
        <authorList>
            <person name="Feng L."/>
        </authorList>
    </citation>
    <scope>NUCLEOTIDE SEQUENCE</scope>
    <source>
        <strain evidence="7">CTertiumLFYP3</strain>
    </source>
</reference>
<keyword evidence="4 6" id="KW-1133">Transmembrane helix</keyword>
<evidence type="ECO:0000256" key="3">
    <source>
        <dbReference type="ARBA" id="ARBA00022692"/>
    </source>
</evidence>
<gene>
    <name evidence="7" type="ORF">CTLFYP3_00683</name>
</gene>
<proteinExistence type="predicted"/>
<feature type="transmembrane region" description="Helical" evidence="6">
    <location>
        <begin position="380"/>
        <end position="399"/>
    </location>
</feature>
<feature type="transmembrane region" description="Helical" evidence="6">
    <location>
        <begin position="448"/>
        <end position="469"/>
    </location>
</feature>
<feature type="transmembrane region" description="Helical" evidence="6">
    <location>
        <begin position="75"/>
        <end position="98"/>
    </location>
</feature>
<dbReference type="Pfam" id="PF13440">
    <property type="entry name" value="Polysacc_synt_3"/>
    <property type="match status" value="1"/>
</dbReference>
<name>A0A6N2ZJP3_9CLOT</name>
<feature type="transmembrane region" description="Helical" evidence="6">
    <location>
        <begin position="419"/>
        <end position="442"/>
    </location>
</feature>
<evidence type="ECO:0000256" key="6">
    <source>
        <dbReference type="SAM" id="Phobius"/>
    </source>
</evidence>
<keyword evidence="5 6" id="KW-0472">Membrane</keyword>
<accession>A0A6N2ZJP3</accession>
<evidence type="ECO:0000256" key="1">
    <source>
        <dbReference type="ARBA" id="ARBA00004651"/>
    </source>
</evidence>
<feature type="transmembrane region" description="Helical" evidence="6">
    <location>
        <begin position="355"/>
        <end position="374"/>
    </location>
</feature>
<dbReference type="PANTHER" id="PTHR30250">
    <property type="entry name" value="PST FAMILY PREDICTED COLANIC ACID TRANSPORTER"/>
    <property type="match status" value="1"/>
</dbReference>
<comment type="subcellular location">
    <subcellularLocation>
        <location evidence="1">Cell membrane</location>
        <topology evidence="1">Multi-pass membrane protein</topology>
    </subcellularLocation>
</comment>
<feature type="transmembrane region" description="Helical" evidence="6">
    <location>
        <begin position="295"/>
        <end position="313"/>
    </location>
</feature>
<evidence type="ECO:0000256" key="2">
    <source>
        <dbReference type="ARBA" id="ARBA00022475"/>
    </source>
</evidence>
<organism evidence="7">
    <name type="scientific">Clostridium tertium</name>
    <dbReference type="NCBI Taxonomy" id="1559"/>
    <lineage>
        <taxon>Bacteria</taxon>
        <taxon>Bacillati</taxon>
        <taxon>Bacillota</taxon>
        <taxon>Clostridia</taxon>
        <taxon>Eubacteriales</taxon>
        <taxon>Clostridiaceae</taxon>
        <taxon>Clostridium</taxon>
    </lineage>
</organism>
<dbReference type="InterPro" id="IPR050833">
    <property type="entry name" value="Poly_Biosynth_Transport"/>
</dbReference>
<feature type="transmembrane region" description="Helical" evidence="6">
    <location>
        <begin position="43"/>
        <end position="63"/>
    </location>
</feature>
<feature type="transmembrane region" description="Helical" evidence="6">
    <location>
        <begin position="12"/>
        <end position="31"/>
    </location>
</feature>
<protein>
    <submittedName>
        <fullName evidence="7">Polysaccharide biosynthesis protein</fullName>
    </submittedName>
</protein>
<dbReference type="GO" id="GO:0005886">
    <property type="term" value="C:plasma membrane"/>
    <property type="evidence" value="ECO:0007669"/>
    <property type="project" value="UniProtKB-SubCell"/>
</dbReference>
<dbReference type="EMBL" id="CACRTO010000006">
    <property type="protein sequence ID" value="VYT78863.1"/>
    <property type="molecule type" value="Genomic_DNA"/>
</dbReference>
<sequence length="480" mass="54958">MLKDSLILTFSKGIRGVLMLIFNMIIARLFTESLYGTYKQVNLIINLATSICVVGIPTTISYFYVSSSRKDKERLIGNTIVVLSAIAVISSLSIVIFKEKLAVLLNNPDILNYISLLAIQIFIMIISSFLENLYISSNNTVMLGRVYIVYTIVNFLTLAFVTIKIRNLYYILFCMIVIEFLRTIIMYFSIKKKEALKFKIEYKLLYKQIRFAIPLGVVALVQNLNIYIDNLFISNRYTPEQYAAYANAATDIPLVGIITISIASVVLPRMSKSYSENKNSNEVLSIWGESSEKTALIMFPIFWIALLFSREYIELIFSYKYVESSTPIFIIYLMKFPLYFTVFGNILIVIKQQKYVMYNSMIGILLNIVLNIVFLRIFGIIGPAISTAIVHYSMVYLQLLKISKGLNVKIQRVLPYKKLIKIFLLPSIIAIPIYFISSIIKISPILKFIIFGGIIYLISILVFIKVGYIKKEDLNFIKKS</sequence>
<keyword evidence="2" id="KW-1003">Cell membrane</keyword>
<feature type="transmembrane region" description="Helical" evidence="6">
    <location>
        <begin position="328"/>
        <end position="348"/>
    </location>
</feature>
<dbReference type="PANTHER" id="PTHR30250:SF11">
    <property type="entry name" value="O-ANTIGEN TRANSPORTER-RELATED"/>
    <property type="match status" value="1"/>
</dbReference>
<evidence type="ECO:0000256" key="5">
    <source>
        <dbReference type="ARBA" id="ARBA00023136"/>
    </source>
</evidence>
<feature type="transmembrane region" description="Helical" evidence="6">
    <location>
        <begin position="248"/>
        <end position="268"/>
    </location>
</feature>
<feature type="transmembrane region" description="Helical" evidence="6">
    <location>
        <begin position="211"/>
        <end position="228"/>
    </location>
</feature>
<feature type="transmembrane region" description="Helical" evidence="6">
    <location>
        <begin position="110"/>
        <end position="130"/>
    </location>
</feature>
<feature type="transmembrane region" description="Helical" evidence="6">
    <location>
        <begin position="142"/>
        <end position="163"/>
    </location>
</feature>
<dbReference type="AlphaFoldDB" id="A0A6N2ZJP3"/>